<evidence type="ECO:0000256" key="6">
    <source>
        <dbReference type="ARBA" id="ARBA00022840"/>
    </source>
</evidence>
<evidence type="ECO:0000256" key="3">
    <source>
        <dbReference type="ARBA" id="ARBA00013161"/>
    </source>
</evidence>
<dbReference type="InterPro" id="IPR002306">
    <property type="entry name" value="Trp-tRNA-ligase"/>
</dbReference>
<dbReference type="InterPro" id="IPR014729">
    <property type="entry name" value="Rossmann-like_a/b/a_fold"/>
</dbReference>
<dbReference type="FunFam" id="3.40.50.620:FF:000082">
    <property type="entry name" value="MSW1p Mitochondrial tryptophanyl-tRNA synthetase"/>
    <property type="match status" value="1"/>
</dbReference>
<sequence length="329" mass="37192">MIQPTGPFHLGNYLGANRVWKQLNDNKLPTQTCLFGVADLHAITVPKLDSEQFRDFRIQAVASILSLGISPEKCIVSFQSMIPEHSQLNWLLATITSMGYLNRMTQWKSKSEGASEDQVKLGLFAYPVLQAADILLYGSTHVPVGEDQSQHLELTRHIARKFNRMYNRSYLVEPQTILAPTKKILSLTKPEKKMSKSDGDSMSLIYLNDPPELIQKKIKKCLTDSLSDRFYYDPQERPGVSNLINIVSGLQSKTIEQVESDIKNMHDYNTFKTYVADIIIESLTPVRTCYNELITDPGYLLQVATKGSLDQARPLAQKTLKSVMDRMGF</sequence>
<dbReference type="CDD" id="cd00806">
    <property type="entry name" value="TrpRS_core"/>
    <property type="match status" value="1"/>
</dbReference>
<comment type="subcellular location">
    <subcellularLocation>
        <location evidence="1">Mitochondrion matrix</location>
    </subcellularLocation>
</comment>
<dbReference type="PROSITE" id="PS00178">
    <property type="entry name" value="AA_TRNA_LIGASE_I"/>
    <property type="match status" value="1"/>
</dbReference>
<keyword evidence="5 11" id="KW-0547">Nucleotide-binding</keyword>
<reference evidence="13" key="1">
    <citation type="submission" date="2023-07" db="EMBL/GenBank/DDBJ databases">
        <title>A draft genome of Kazachstania heterogenica Y-27499.</title>
        <authorList>
            <person name="Donic C."/>
            <person name="Kralova J.S."/>
            <person name="Fidel L."/>
            <person name="Ben-Dor S."/>
            <person name="Jung S."/>
        </authorList>
    </citation>
    <scope>NUCLEOTIDE SEQUENCE [LARGE SCALE GENOMIC DNA]</scope>
    <source>
        <strain evidence="13">Y27499</strain>
    </source>
</reference>
<dbReference type="GO" id="GO:0004830">
    <property type="term" value="F:tryptophan-tRNA ligase activity"/>
    <property type="evidence" value="ECO:0007669"/>
    <property type="project" value="UniProtKB-EC"/>
</dbReference>
<dbReference type="PANTHER" id="PTHR43766">
    <property type="entry name" value="TRYPTOPHAN--TRNA LIGASE, MITOCHONDRIAL"/>
    <property type="match status" value="1"/>
</dbReference>
<evidence type="ECO:0000256" key="8">
    <source>
        <dbReference type="ARBA" id="ARBA00023146"/>
    </source>
</evidence>
<dbReference type="Gene3D" id="3.40.50.620">
    <property type="entry name" value="HUPs"/>
    <property type="match status" value="1"/>
</dbReference>
<dbReference type="PRINTS" id="PR01039">
    <property type="entry name" value="TRNASYNTHTRP"/>
</dbReference>
<keyword evidence="8 11" id="KW-0030">Aminoacyl-tRNA synthetase</keyword>
<dbReference type="PANTHER" id="PTHR43766:SF1">
    <property type="entry name" value="TRYPTOPHAN--TRNA LIGASE, MITOCHONDRIAL"/>
    <property type="match status" value="1"/>
</dbReference>
<dbReference type="Proteomes" id="UP001306508">
    <property type="component" value="Unassembled WGS sequence"/>
</dbReference>
<evidence type="ECO:0000313" key="12">
    <source>
        <dbReference type="EMBL" id="KAK5778467.1"/>
    </source>
</evidence>
<dbReference type="GO" id="GO:0005759">
    <property type="term" value="C:mitochondrial matrix"/>
    <property type="evidence" value="ECO:0007669"/>
    <property type="project" value="UniProtKB-SubCell"/>
</dbReference>
<gene>
    <name evidence="12" type="ORF">RI543_004132</name>
</gene>
<evidence type="ECO:0000256" key="9">
    <source>
        <dbReference type="ARBA" id="ARBA00030268"/>
    </source>
</evidence>
<dbReference type="Gene3D" id="1.10.240.10">
    <property type="entry name" value="Tyrosyl-Transfer RNA Synthetase"/>
    <property type="match status" value="1"/>
</dbReference>
<dbReference type="InterPro" id="IPR002305">
    <property type="entry name" value="aa-tRNA-synth_Ic"/>
</dbReference>
<evidence type="ECO:0000256" key="5">
    <source>
        <dbReference type="ARBA" id="ARBA00022741"/>
    </source>
</evidence>
<dbReference type="InterPro" id="IPR050203">
    <property type="entry name" value="Trp-tRNA_synthetase"/>
</dbReference>
<evidence type="ECO:0000256" key="2">
    <source>
        <dbReference type="ARBA" id="ARBA00005594"/>
    </source>
</evidence>
<accession>A0AAN7WM55</accession>
<keyword evidence="13" id="KW-1185">Reference proteome</keyword>
<keyword evidence="7 11" id="KW-0648">Protein biosynthesis</keyword>
<dbReference type="Pfam" id="PF00579">
    <property type="entry name" value="tRNA-synt_1b"/>
    <property type="match status" value="1"/>
</dbReference>
<comment type="similarity">
    <text evidence="2 11">Belongs to the class-I aminoacyl-tRNA synthetase family.</text>
</comment>
<keyword evidence="4 11" id="KW-0436">Ligase</keyword>
<dbReference type="FunFam" id="1.10.240.10:FF:000002">
    <property type="entry name" value="Tryptophan--tRNA ligase"/>
    <property type="match status" value="1"/>
</dbReference>
<proteinExistence type="inferred from homology"/>
<evidence type="ECO:0000256" key="7">
    <source>
        <dbReference type="ARBA" id="ARBA00022917"/>
    </source>
</evidence>
<evidence type="ECO:0000256" key="4">
    <source>
        <dbReference type="ARBA" id="ARBA00022598"/>
    </source>
</evidence>
<dbReference type="SUPFAM" id="SSF52374">
    <property type="entry name" value="Nucleotidylyl transferase"/>
    <property type="match status" value="1"/>
</dbReference>
<protein>
    <recommendedName>
        <fullName evidence="10">Tryptophan--tRNA ligase, mitochondrial</fullName>
        <ecNumber evidence="3">6.1.1.2</ecNumber>
    </recommendedName>
    <alternativeName>
        <fullName evidence="9">Tryptophanyl-tRNA synthetase</fullName>
    </alternativeName>
</protein>
<keyword evidence="6 11" id="KW-0067">ATP-binding</keyword>
<dbReference type="GO" id="GO:0070183">
    <property type="term" value="P:mitochondrial tryptophanyl-tRNA aminoacylation"/>
    <property type="evidence" value="ECO:0007669"/>
    <property type="project" value="TreeGrafter"/>
</dbReference>
<dbReference type="InterPro" id="IPR001412">
    <property type="entry name" value="aa-tRNA-synth_I_CS"/>
</dbReference>
<organism evidence="12 13">
    <name type="scientific">Arxiozyma heterogenica</name>
    <dbReference type="NCBI Taxonomy" id="278026"/>
    <lineage>
        <taxon>Eukaryota</taxon>
        <taxon>Fungi</taxon>
        <taxon>Dikarya</taxon>
        <taxon>Ascomycota</taxon>
        <taxon>Saccharomycotina</taxon>
        <taxon>Saccharomycetes</taxon>
        <taxon>Saccharomycetales</taxon>
        <taxon>Saccharomycetaceae</taxon>
        <taxon>Arxiozyma</taxon>
    </lineage>
</organism>
<evidence type="ECO:0000256" key="11">
    <source>
        <dbReference type="RuleBase" id="RU363036"/>
    </source>
</evidence>
<dbReference type="GO" id="GO:0005524">
    <property type="term" value="F:ATP binding"/>
    <property type="evidence" value="ECO:0007669"/>
    <property type="project" value="UniProtKB-KW"/>
</dbReference>
<evidence type="ECO:0000256" key="10">
    <source>
        <dbReference type="ARBA" id="ARBA00069760"/>
    </source>
</evidence>
<name>A0AAN7WM55_9SACH</name>
<comment type="caution">
    <text evidence="12">The sequence shown here is derived from an EMBL/GenBank/DDBJ whole genome shotgun (WGS) entry which is preliminary data.</text>
</comment>
<dbReference type="AlphaFoldDB" id="A0AAN7WM55"/>
<evidence type="ECO:0000313" key="13">
    <source>
        <dbReference type="Proteomes" id="UP001306508"/>
    </source>
</evidence>
<evidence type="ECO:0000256" key="1">
    <source>
        <dbReference type="ARBA" id="ARBA00004305"/>
    </source>
</evidence>
<dbReference type="EC" id="6.1.1.2" evidence="3"/>
<dbReference type="NCBIfam" id="TIGR00233">
    <property type="entry name" value="trpS"/>
    <property type="match status" value="1"/>
</dbReference>
<dbReference type="EMBL" id="JAWIZZ010000053">
    <property type="protein sequence ID" value="KAK5778467.1"/>
    <property type="molecule type" value="Genomic_DNA"/>
</dbReference>